<evidence type="ECO:0000259" key="1">
    <source>
        <dbReference type="Pfam" id="PF00149"/>
    </source>
</evidence>
<keyword evidence="3" id="KW-1185">Reference proteome</keyword>
<proteinExistence type="predicted"/>
<dbReference type="Pfam" id="PF00149">
    <property type="entry name" value="Metallophos"/>
    <property type="match status" value="1"/>
</dbReference>
<dbReference type="Proteomes" id="UP001239445">
    <property type="component" value="Unassembled WGS sequence"/>
</dbReference>
<name>A0AAJ0F9B3_9PEZI</name>
<sequence length="272" mass="30551">MSIQIVSDLHLEVQKDYDTFNIPPRAPYLALLGDIGNVSQHKLDFLSFLRRQLRQFRAVLLVPGNHEAYGSSWQETLLILCDFESEVLGDPSLGTFVLLDHATFRIPDPDGSHNIVILGCPLLSFVPPECEQEVGIRVNDFSRIAGWTVEAHNAAHKRSVAWLNARVAKLEEQESNVQVVVLTHFSPSRDPRAVEARHWESPIVSAFSTDLSGEKCFCSSKVKVWAFGHTHYNVDYSFERGEGAGPLRLMANQRGSYYSQAKGFDVEKVIKL</sequence>
<dbReference type="InterPro" id="IPR029052">
    <property type="entry name" value="Metallo-depent_PP-like"/>
</dbReference>
<feature type="domain" description="Calcineurin-like phosphoesterase" evidence="1">
    <location>
        <begin position="1"/>
        <end position="232"/>
    </location>
</feature>
<accession>A0AAJ0F9B3</accession>
<dbReference type="EMBL" id="MU839828">
    <property type="protein sequence ID" value="KAK1760031.1"/>
    <property type="molecule type" value="Genomic_DNA"/>
</dbReference>
<dbReference type="InterPro" id="IPR004843">
    <property type="entry name" value="Calcineurin-like_PHP"/>
</dbReference>
<dbReference type="AlphaFoldDB" id="A0AAJ0F9B3"/>
<gene>
    <name evidence="2" type="ORF">QBC47DRAFT_373457</name>
</gene>
<evidence type="ECO:0000313" key="3">
    <source>
        <dbReference type="Proteomes" id="UP001239445"/>
    </source>
</evidence>
<evidence type="ECO:0000313" key="2">
    <source>
        <dbReference type="EMBL" id="KAK1760031.1"/>
    </source>
</evidence>
<dbReference type="GO" id="GO:0016787">
    <property type="term" value="F:hydrolase activity"/>
    <property type="evidence" value="ECO:0007669"/>
    <property type="project" value="InterPro"/>
</dbReference>
<dbReference type="PANTHER" id="PTHR37844:SF2">
    <property type="entry name" value="SER_THR PROTEIN PHOSPHATASE SUPERFAMILY (AFU_ORTHOLOGUE AFUA_1G14840)"/>
    <property type="match status" value="1"/>
</dbReference>
<comment type="caution">
    <text evidence="2">The sequence shown here is derived from an EMBL/GenBank/DDBJ whole genome shotgun (WGS) entry which is preliminary data.</text>
</comment>
<reference evidence="2" key="1">
    <citation type="submission" date="2023-06" db="EMBL/GenBank/DDBJ databases">
        <title>Genome-scale phylogeny and comparative genomics of the fungal order Sordariales.</title>
        <authorList>
            <consortium name="Lawrence Berkeley National Laboratory"/>
            <person name="Hensen N."/>
            <person name="Bonometti L."/>
            <person name="Westerberg I."/>
            <person name="Brannstrom I.O."/>
            <person name="Guillou S."/>
            <person name="Cros-Aarteil S."/>
            <person name="Calhoun S."/>
            <person name="Haridas S."/>
            <person name="Kuo A."/>
            <person name="Mondo S."/>
            <person name="Pangilinan J."/>
            <person name="Riley R."/>
            <person name="Labutti K."/>
            <person name="Andreopoulos B."/>
            <person name="Lipzen A."/>
            <person name="Chen C."/>
            <person name="Yanf M."/>
            <person name="Daum C."/>
            <person name="Ng V."/>
            <person name="Clum A."/>
            <person name="Steindorff A."/>
            <person name="Ohm R."/>
            <person name="Martin F."/>
            <person name="Silar P."/>
            <person name="Natvig D."/>
            <person name="Lalanne C."/>
            <person name="Gautier V."/>
            <person name="Ament-Velasquez S.L."/>
            <person name="Kruys A."/>
            <person name="Hutchinson M.I."/>
            <person name="Powell A.J."/>
            <person name="Barry K."/>
            <person name="Miller A.N."/>
            <person name="Grigoriev I.V."/>
            <person name="Debuchy R."/>
            <person name="Gladieux P."/>
            <person name="Thoren M.H."/>
            <person name="Johannesson H."/>
        </authorList>
    </citation>
    <scope>NUCLEOTIDE SEQUENCE</scope>
    <source>
        <strain evidence="2">PSN4</strain>
    </source>
</reference>
<organism evidence="2 3">
    <name type="scientific">Echria macrotheca</name>
    <dbReference type="NCBI Taxonomy" id="438768"/>
    <lineage>
        <taxon>Eukaryota</taxon>
        <taxon>Fungi</taxon>
        <taxon>Dikarya</taxon>
        <taxon>Ascomycota</taxon>
        <taxon>Pezizomycotina</taxon>
        <taxon>Sordariomycetes</taxon>
        <taxon>Sordariomycetidae</taxon>
        <taxon>Sordariales</taxon>
        <taxon>Schizotheciaceae</taxon>
        <taxon>Echria</taxon>
    </lineage>
</organism>
<dbReference type="PANTHER" id="PTHR37844">
    <property type="entry name" value="SER/THR PROTEIN PHOSPHATASE SUPERFAMILY (AFU_ORTHOLOGUE AFUA_1G14840)"/>
    <property type="match status" value="1"/>
</dbReference>
<dbReference type="SUPFAM" id="SSF56300">
    <property type="entry name" value="Metallo-dependent phosphatases"/>
    <property type="match status" value="1"/>
</dbReference>
<dbReference type="Gene3D" id="3.60.21.10">
    <property type="match status" value="1"/>
</dbReference>
<protein>
    <recommendedName>
        <fullName evidence="1">Calcineurin-like phosphoesterase domain-containing protein</fullName>
    </recommendedName>
</protein>